<evidence type="ECO:0000256" key="1">
    <source>
        <dbReference type="ARBA" id="ARBA00022723"/>
    </source>
</evidence>
<feature type="compositionally biased region" description="Low complexity" evidence="6">
    <location>
        <begin position="417"/>
        <end position="438"/>
    </location>
</feature>
<feature type="domain" description="C3H1-type" evidence="7">
    <location>
        <begin position="93"/>
        <end position="121"/>
    </location>
</feature>
<evidence type="ECO:0000313" key="8">
    <source>
        <dbReference type="EMBL" id="MBX29901.1"/>
    </source>
</evidence>
<accession>A0A2P2MI58</accession>
<dbReference type="PANTHER" id="PTHR12506">
    <property type="entry name" value="PROTEIN PHOSPHATASE RELATED"/>
    <property type="match status" value="1"/>
</dbReference>
<dbReference type="GO" id="GO:0003729">
    <property type="term" value="F:mRNA binding"/>
    <property type="evidence" value="ECO:0007669"/>
    <property type="project" value="TreeGrafter"/>
</dbReference>
<dbReference type="AlphaFoldDB" id="A0A2P2MI58"/>
<feature type="zinc finger region" description="C3H1-type" evidence="5">
    <location>
        <begin position="300"/>
        <end position="328"/>
    </location>
</feature>
<keyword evidence="3 5" id="KW-0862">Zinc</keyword>
<evidence type="ECO:0000256" key="5">
    <source>
        <dbReference type="PROSITE-ProRule" id="PRU00723"/>
    </source>
</evidence>
<evidence type="ECO:0000256" key="4">
    <source>
        <dbReference type="ARBA" id="ARBA00023125"/>
    </source>
</evidence>
<feature type="zinc finger region" description="C3H1-type" evidence="5">
    <location>
        <begin position="139"/>
        <end position="167"/>
    </location>
</feature>
<dbReference type="InterPro" id="IPR050974">
    <property type="entry name" value="Plant_ZF_CCCH"/>
</dbReference>
<protein>
    <submittedName>
        <fullName evidence="8">Uncharacterized protein MANES_03G192500</fullName>
    </submittedName>
</protein>
<sequence>MDRYGRTQEGSQSDPLPEWTAPGPETGLEERVWSLGFGEGQSGYPERPEEADCIFYLRTGFCGFGERCRFNHPPDRGAVLGAKRAAGGEYPERVGQSVCQYYMRTGTCKFGPSCKYHHPKLGAGSVSPVPLNYCGYPLRPGEKECTYYIKNGHCKFGATCKFHHPQPANIQVSSQPLAPQVAPAPTPLPAPALYPVVQSPSGPSSQQYGVVVPRPPLIPGYVQGPYGPVLLSPSVIPYPSWSPYPAPVSPGASSGTQPAVGSSLMYGIPSAPAYTGTYQAMPATAGPSSISQQEHSFPDRPGQPECQYYVKTGHCKFGSSCRYHHPPELVAPKENVVLGPMGLPLRPGAPPCMHYTQRGQCKFGPACKFDHPMGTLSYSPSASSLTDMPVAPYPVGSSIGMLAPSSSSSELRPELISGSSKDSSSARMSSSMSTSSGSVGPVFSKSGPASHSSAQQPGQSSGPSTGGSSSSMEARKSS</sequence>
<dbReference type="SMART" id="SM00356">
    <property type="entry name" value="ZnF_C3H1"/>
    <property type="match status" value="5"/>
</dbReference>
<dbReference type="SUPFAM" id="SSF90229">
    <property type="entry name" value="CCCH zinc finger"/>
    <property type="match status" value="5"/>
</dbReference>
<organism evidence="8">
    <name type="scientific">Rhizophora mucronata</name>
    <name type="common">Asiatic mangrove</name>
    <dbReference type="NCBI Taxonomy" id="61149"/>
    <lineage>
        <taxon>Eukaryota</taxon>
        <taxon>Viridiplantae</taxon>
        <taxon>Streptophyta</taxon>
        <taxon>Embryophyta</taxon>
        <taxon>Tracheophyta</taxon>
        <taxon>Spermatophyta</taxon>
        <taxon>Magnoliopsida</taxon>
        <taxon>eudicotyledons</taxon>
        <taxon>Gunneridae</taxon>
        <taxon>Pentapetalae</taxon>
        <taxon>rosids</taxon>
        <taxon>fabids</taxon>
        <taxon>Malpighiales</taxon>
        <taxon>Rhizophoraceae</taxon>
        <taxon>Rhizophora</taxon>
    </lineage>
</organism>
<evidence type="ECO:0000256" key="2">
    <source>
        <dbReference type="ARBA" id="ARBA00022771"/>
    </source>
</evidence>
<dbReference type="GO" id="GO:0003677">
    <property type="term" value="F:DNA binding"/>
    <property type="evidence" value="ECO:0007669"/>
    <property type="project" value="UniProtKB-KW"/>
</dbReference>
<feature type="region of interest" description="Disordered" evidence="6">
    <location>
        <begin position="403"/>
        <end position="478"/>
    </location>
</feature>
<keyword evidence="1 5" id="KW-0479">Metal-binding</keyword>
<dbReference type="PANTHER" id="PTHR12506:SF41">
    <property type="entry name" value="ZINC FINGER CCCH DOMAIN-CONTAINING PROTEIN 58"/>
    <property type="match status" value="1"/>
</dbReference>
<dbReference type="Pfam" id="PF00642">
    <property type="entry name" value="zf-CCCH"/>
    <property type="match status" value="5"/>
</dbReference>
<keyword evidence="2 5" id="KW-0863">Zinc-finger</keyword>
<dbReference type="Gene3D" id="4.10.1000.10">
    <property type="entry name" value="Zinc finger, CCCH-type"/>
    <property type="match status" value="2"/>
</dbReference>
<dbReference type="GO" id="GO:0008270">
    <property type="term" value="F:zinc ion binding"/>
    <property type="evidence" value="ECO:0007669"/>
    <property type="project" value="UniProtKB-KW"/>
</dbReference>
<proteinExistence type="predicted"/>
<evidence type="ECO:0000259" key="7">
    <source>
        <dbReference type="PROSITE" id="PS50103"/>
    </source>
</evidence>
<feature type="compositionally biased region" description="Low complexity" evidence="6">
    <location>
        <begin position="448"/>
        <end position="471"/>
    </location>
</feature>
<feature type="domain" description="C3H1-type" evidence="7">
    <location>
        <begin position="300"/>
        <end position="328"/>
    </location>
</feature>
<evidence type="ECO:0000256" key="6">
    <source>
        <dbReference type="SAM" id="MobiDB-lite"/>
    </source>
</evidence>
<name>A0A2P2MI58_RHIMU</name>
<reference evidence="8" key="1">
    <citation type="submission" date="2018-02" db="EMBL/GenBank/DDBJ databases">
        <title>Rhizophora mucronata_Transcriptome.</title>
        <authorList>
            <person name="Meera S.P."/>
            <person name="Sreeshan A."/>
            <person name="Augustine A."/>
        </authorList>
    </citation>
    <scope>NUCLEOTIDE SEQUENCE</scope>
    <source>
        <tissue evidence="8">Leaf</tissue>
    </source>
</reference>
<feature type="domain" description="C3H1-type" evidence="7">
    <location>
        <begin position="346"/>
        <end position="374"/>
    </location>
</feature>
<feature type="zinc finger region" description="C3H1-type" evidence="5">
    <location>
        <begin position="346"/>
        <end position="374"/>
    </location>
</feature>
<dbReference type="PROSITE" id="PS50103">
    <property type="entry name" value="ZF_C3H1"/>
    <property type="match status" value="5"/>
</dbReference>
<dbReference type="Gene3D" id="2.30.30.1190">
    <property type="match status" value="1"/>
</dbReference>
<feature type="domain" description="C3H1-type" evidence="7">
    <location>
        <begin position="47"/>
        <end position="75"/>
    </location>
</feature>
<feature type="domain" description="C3H1-type" evidence="7">
    <location>
        <begin position="139"/>
        <end position="167"/>
    </location>
</feature>
<dbReference type="InterPro" id="IPR000571">
    <property type="entry name" value="Znf_CCCH"/>
</dbReference>
<keyword evidence="4" id="KW-0238">DNA-binding</keyword>
<feature type="region of interest" description="Disordered" evidence="6">
    <location>
        <begin position="1"/>
        <end position="26"/>
    </location>
</feature>
<evidence type="ECO:0000256" key="3">
    <source>
        <dbReference type="ARBA" id="ARBA00022833"/>
    </source>
</evidence>
<dbReference type="EMBL" id="GGEC01049417">
    <property type="protein sequence ID" value="MBX29901.1"/>
    <property type="molecule type" value="Transcribed_RNA"/>
</dbReference>
<feature type="zinc finger region" description="C3H1-type" evidence="5">
    <location>
        <begin position="47"/>
        <end position="75"/>
    </location>
</feature>
<feature type="zinc finger region" description="C3H1-type" evidence="5">
    <location>
        <begin position="93"/>
        <end position="121"/>
    </location>
</feature>
<dbReference type="InterPro" id="IPR036855">
    <property type="entry name" value="Znf_CCCH_sf"/>
</dbReference>